<proteinExistence type="predicted"/>
<reference evidence="1" key="1">
    <citation type="submission" date="2023-04" db="EMBL/GenBank/DDBJ databases">
        <title>A chromosome-level genome assembly of the parasitoid wasp Eretmocerus hayati.</title>
        <authorList>
            <person name="Zhong Y."/>
            <person name="Liu S."/>
            <person name="Liu Y."/>
        </authorList>
    </citation>
    <scope>NUCLEOTIDE SEQUENCE</scope>
    <source>
        <strain evidence="1">ZJU_SS_LIU_2023</strain>
    </source>
</reference>
<organism evidence="1 2">
    <name type="scientific">Eretmocerus hayati</name>
    <dbReference type="NCBI Taxonomy" id="131215"/>
    <lineage>
        <taxon>Eukaryota</taxon>
        <taxon>Metazoa</taxon>
        <taxon>Ecdysozoa</taxon>
        <taxon>Arthropoda</taxon>
        <taxon>Hexapoda</taxon>
        <taxon>Insecta</taxon>
        <taxon>Pterygota</taxon>
        <taxon>Neoptera</taxon>
        <taxon>Endopterygota</taxon>
        <taxon>Hymenoptera</taxon>
        <taxon>Apocrita</taxon>
        <taxon>Proctotrupomorpha</taxon>
        <taxon>Chalcidoidea</taxon>
        <taxon>Aphelinidae</taxon>
        <taxon>Aphelininae</taxon>
        <taxon>Eretmocerus</taxon>
    </lineage>
</organism>
<name>A0ACC2PWY4_9HYME</name>
<protein>
    <submittedName>
        <fullName evidence="1">Uncharacterized protein</fullName>
    </submittedName>
</protein>
<evidence type="ECO:0000313" key="2">
    <source>
        <dbReference type="Proteomes" id="UP001239111"/>
    </source>
</evidence>
<accession>A0ACC2PWY4</accession>
<dbReference type="EMBL" id="CM056741">
    <property type="protein sequence ID" value="KAJ8687920.1"/>
    <property type="molecule type" value="Genomic_DNA"/>
</dbReference>
<dbReference type="Proteomes" id="UP001239111">
    <property type="component" value="Chromosome 1"/>
</dbReference>
<comment type="caution">
    <text evidence="1">The sequence shown here is derived from an EMBL/GenBank/DDBJ whole genome shotgun (WGS) entry which is preliminary data.</text>
</comment>
<keyword evidence="2" id="KW-1185">Reference proteome</keyword>
<gene>
    <name evidence="1" type="ORF">QAD02_023715</name>
</gene>
<evidence type="ECO:0000313" key="1">
    <source>
        <dbReference type="EMBL" id="KAJ8687920.1"/>
    </source>
</evidence>
<sequence>MNKISRTRKRLGSVGELEMDKNVIFAVPTHLMEDKKDREIELTVDWKRVDYIKFTAPPCPQNLPSSSLHTPFVFLPHEWMNDVTIAQATDELMICSSDLKCS</sequence>